<name>A0A8C5CHP8_GADMO</name>
<dbReference type="InterPro" id="IPR002126">
    <property type="entry name" value="Cadherin-like_dom"/>
</dbReference>
<keyword evidence="4 9" id="KW-0106">Calcium</keyword>
<proteinExistence type="predicted"/>
<evidence type="ECO:0000256" key="11">
    <source>
        <dbReference type="SAM" id="Phobius"/>
    </source>
</evidence>
<evidence type="ECO:0000256" key="6">
    <source>
        <dbReference type="ARBA" id="ARBA00022989"/>
    </source>
</evidence>
<keyword evidence="7 11" id="KW-0472">Membrane</keyword>
<keyword evidence="14" id="KW-1185">Reference proteome</keyword>
<evidence type="ECO:0000256" key="2">
    <source>
        <dbReference type="ARBA" id="ARBA00022692"/>
    </source>
</evidence>
<evidence type="ECO:0000259" key="12">
    <source>
        <dbReference type="PROSITE" id="PS50268"/>
    </source>
</evidence>
<dbReference type="SMART" id="SM00112">
    <property type="entry name" value="CA"/>
    <property type="match status" value="5"/>
</dbReference>
<evidence type="ECO:0000313" key="14">
    <source>
        <dbReference type="Proteomes" id="UP000694546"/>
    </source>
</evidence>
<dbReference type="SUPFAM" id="SSF49313">
    <property type="entry name" value="Cadherin-like"/>
    <property type="match status" value="5"/>
</dbReference>
<reference evidence="13" key="1">
    <citation type="submission" date="2025-08" db="UniProtKB">
        <authorList>
            <consortium name="Ensembl"/>
        </authorList>
    </citation>
    <scope>IDENTIFICATION</scope>
</reference>
<evidence type="ECO:0000256" key="10">
    <source>
        <dbReference type="SAM" id="MobiDB-lite"/>
    </source>
</evidence>
<dbReference type="GO" id="GO:0007156">
    <property type="term" value="P:homophilic cell adhesion via plasma membrane adhesion molecules"/>
    <property type="evidence" value="ECO:0007669"/>
    <property type="project" value="InterPro"/>
</dbReference>
<keyword evidence="3" id="KW-0677">Repeat</keyword>
<dbReference type="Pfam" id="PF00028">
    <property type="entry name" value="Cadherin"/>
    <property type="match status" value="5"/>
</dbReference>
<reference evidence="13" key="2">
    <citation type="submission" date="2025-09" db="UniProtKB">
        <authorList>
            <consortium name="Ensembl"/>
        </authorList>
    </citation>
    <scope>IDENTIFICATION</scope>
</reference>
<keyword evidence="2 11" id="KW-0812">Transmembrane</keyword>
<comment type="subcellular location">
    <subcellularLocation>
        <location evidence="1">Membrane</location>
        <topology evidence="1">Single-pass membrane protein</topology>
    </subcellularLocation>
</comment>
<sequence length="918" mass="100675">MKVISVNCTTARYSTHEEDAPGTEIGNLSRDLNIDPAEDPQTSFRFMQETKDSAIEMRERDGLLSVGGETIDREQLCPGAPRCLLSFDIVAFSKEKFHLIHVEVELLDINDHSPGFLRNETRLEILENSPLFSRFQLEAAIDLDVGLHYIQSYNITDSSHFILEDRVRDDGFKFAELVLVKELDREVEDRYTLELTATDGGVPPRSGSVTVHITVLDFNDNSPIFDLSSLRVELLEDAPVGHRVLRVRAHDPDQGVNGEVTYAFVDGPLSETMRVFHLDAVTGDVTLKSMVDFEKRRSYEFNIRASDSGVNSVPSTCRVLVDVVDVNDNAPEITIKPMKSTSDGVALITEAAATESFVALISTLDRDSGPNGRVHTSLHGHAHFKLQQAYGDAFMIVTTTTLDREKVPEYNLTVVAEDRGSPPFRTSRQYTIRVGDENDNAPLFSRALYDISVLENNVPGSYIATVVARDSDTGPNARVSYSLLDSELPGGAGRVSGYVSIDPLSGSLYSLRSFDHEALRGFELRVRAEDHGAPPRAAAAAVRIRVVDQNDNTPYFSAPVLRNGTADVPLAARAPAGHLALRLRARDADQGVHAALTYRLVRGDASLFSVDARTGEVVLRRRLQAAVGEALELGVAVSDGGGNPRTAHAALWLVVSEAEPSGDRALVAVASGGGGEEDSPPGLDGSLVVIVMLSGGCALLLVAIVIVIVTFRLNRGGARAPGAKGEPWRAGLFDGRVLMSGVGLCSGHTDQFSVKDSGKGDSDFNDSDSDLGGDTARKHFSTFQTTPRSEYPISWNTHIHTCTHTHTHTHTHTLTHTYTQTHTHTHSHILCTHKHTHRPTPTPTNIHTHTHTHTHIRIRIHIHIHIHIHRPTPTNTPTLNHTHRHTLTHKHTQKPPPETINMFTAHTRHERIIALLQS</sequence>
<dbReference type="InterPro" id="IPR020894">
    <property type="entry name" value="Cadherin_CS"/>
</dbReference>
<dbReference type="Pfam" id="PF08266">
    <property type="entry name" value="Cadherin_2"/>
    <property type="match status" value="1"/>
</dbReference>
<dbReference type="AlphaFoldDB" id="A0A8C5CHP8"/>
<dbReference type="InterPro" id="IPR015919">
    <property type="entry name" value="Cadherin-like_sf"/>
</dbReference>
<dbReference type="GO" id="GO:0005509">
    <property type="term" value="F:calcium ion binding"/>
    <property type="evidence" value="ECO:0007669"/>
    <property type="project" value="UniProtKB-UniRule"/>
</dbReference>
<dbReference type="InterPro" id="IPR013164">
    <property type="entry name" value="Cadherin_N"/>
</dbReference>
<feature type="domain" description="Cadherin" evidence="12">
    <location>
        <begin position="445"/>
        <end position="556"/>
    </location>
</feature>
<accession>A0A8C5CHP8</accession>
<evidence type="ECO:0000256" key="4">
    <source>
        <dbReference type="ARBA" id="ARBA00022837"/>
    </source>
</evidence>
<evidence type="ECO:0000256" key="3">
    <source>
        <dbReference type="ARBA" id="ARBA00022737"/>
    </source>
</evidence>
<evidence type="ECO:0000256" key="7">
    <source>
        <dbReference type="ARBA" id="ARBA00023136"/>
    </source>
</evidence>
<dbReference type="Gene3D" id="2.60.40.60">
    <property type="entry name" value="Cadherins"/>
    <property type="match status" value="6"/>
</dbReference>
<dbReference type="Proteomes" id="UP000694546">
    <property type="component" value="Chromosome 20"/>
</dbReference>
<feature type="domain" description="Cadherin" evidence="12">
    <location>
        <begin position="562"/>
        <end position="683"/>
    </location>
</feature>
<evidence type="ECO:0000256" key="8">
    <source>
        <dbReference type="ARBA" id="ARBA00023180"/>
    </source>
</evidence>
<dbReference type="PRINTS" id="PR00205">
    <property type="entry name" value="CADHERIN"/>
</dbReference>
<dbReference type="PANTHER" id="PTHR24028:SF244">
    <property type="entry name" value="PARAXIAL PROTOCADHERIN"/>
    <property type="match status" value="1"/>
</dbReference>
<dbReference type="PROSITE" id="PS50268">
    <property type="entry name" value="CADHERIN_2"/>
    <property type="match status" value="5"/>
</dbReference>
<keyword evidence="6 11" id="KW-1133">Transmembrane helix</keyword>
<feature type="transmembrane region" description="Helical" evidence="11">
    <location>
        <begin position="687"/>
        <end position="711"/>
    </location>
</feature>
<feature type="domain" description="Cadherin" evidence="12">
    <location>
        <begin position="226"/>
        <end position="333"/>
    </location>
</feature>
<organism evidence="13 14">
    <name type="scientific">Gadus morhua</name>
    <name type="common">Atlantic cod</name>
    <dbReference type="NCBI Taxonomy" id="8049"/>
    <lineage>
        <taxon>Eukaryota</taxon>
        <taxon>Metazoa</taxon>
        <taxon>Chordata</taxon>
        <taxon>Craniata</taxon>
        <taxon>Vertebrata</taxon>
        <taxon>Euteleostomi</taxon>
        <taxon>Actinopterygii</taxon>
        <taxon>Neopterygii</taxon>
        <taxon>Teleostei</taxon>
        <taxon>Neoteleostei</taxon>
        <taxon>Acanthomorphata</taxon>
        <taxon>Zeiogadaria</taxon>
        <taxon>Gadariae</taxon>
        <taxon>Gadiformes</taxon>
        <taxon>Gadoidei</taxon>
        <taxon>Gadidae</taxon>
        <taxon>Gadus</taxon>
    </lineage>
</organism>
<dbReference type="InterPro" id="IPR050174">
    <property type="entry name" value="Protocadherin/Cadherin-CA"/>
</dbReference>
<protein>
    <submittedName>
        <fullName evidence="13">Protocadherin 8</fullName>
    </submittedName>
</protein>
<evidence type="ECO:0000256" key="5">
    <source>
        <dbReference type="ARBA" id="ARBA00022889"/>
    </source>
</evidence>
<keyword evidence="8" id="KW-0325">Glycoprotein</keyword>
<dbReference type="GO" id="GO:0009653">
    <property type="term" value="P:anatomical structure morphogenesis"/>
    <property type="evidence" value="ECO:0007669"/>
    <property type="project" value="UniProtKB-ARBA"/>
</dbReference>
<dbReference type="OMA" id="STEPNIY"/>
<feature type="domain" description="Cadherin" evidence="12">
    <location>
        <begin position="117"/>
        <end position="225"/>
    </location>
</feature>
<evidence type="ECO:0000313" key="13">
    <source>
        <dbReference type="Ensembl" id="ENSGMOP00000061011.1"/>
    </source>
</evidence>
<feature type="domain" description="Cadherin" evidence="12">
    <location>
        <begin position="348"/>
        <end position="444"/>
    </location>
</feature>
<evidence type="ECO:0000256" key="1">
    <source>
        <dbReference type="ARBA" id="ARBA00004167"/>
    </source>
</evidence>
<dbReference type="GO" id="GO:0005886">
    <property type="term" value="C:plasma membrane"/>
    <property type="evidence" value="ECO:0007669"/>
    <property type="project" value="UniProtKB-SubCell"/>
</dbReference>
<dbReference type="PROSITE" id="PS00232">
    <property type="entry name" value="CADHERIN_1"/>
    <property type="match status" value="4"/>
</dbReference>
<dbReference type="GeneTree" id="ENSGT00940000165888"/>
<dbReference type="CDD" id="cd11304">
    <property type="entry name" value="Cadherin_repeat"/>
    <property type="match status" value="6"/>
</dbReference>
<keyword evidence="5" id="KW-0130">Cell adhesion</keyword>
<dbReference type="Ensembl" id="ENSGMOT00000066560.1">
    <property type="protein sequence ID" value="ENSGMOP00000061011.1"/>
    <property type="gene ID" value="ENSGMOG00000029686.1"/>
</dbReference>
<evidence type="ECO:0000256" key="9">
    <source>
        <dbReference type="PROSITE-ProRule" id="PRU00043"/>
    </source>
</evidence>
<dbReference type="PANTHER" id="PTHR24028">
    <property type="entry name" value="CADHERIN-87A"/>
    <property type="match status" value="1"/>
</dbReference>
<feature type="region of interest" description="Disordered" evidence="10">
    <location>
        <begin position="755"/>
        <end position="777"/>
    </location>
</feature>